<evidence type="ECO:0000313" key="2">
    <source>
        <dbReference type="Proteomes" id="UP000474967"/>
    </source>
</evidence>
<dbReference type="RefSeq" id="WP_163287832.1">
    <property type="nucleotide sequence ID" value="NZ_JAAGWY010000001.1"/>
</dbReference>
<evidence type="ECO:0000313" key="1">
    <source>
        <dbReference type="EMBL" id="NEN04732.1"/>
    </source>
</evidence>
<dbReference type="EMBL" id="JAAGWY010000001">
    <property type="protein sequence ID" value="NEN04732.1"/>
    <property type="molecule type" value="Genomic_DNA"/>
</dbReference>
<dbReference type="Proteomes" id="UP000474967">
    <property type="component" value="Unassembled WGS sequence"/>
</dbReference>
<name>A0A6L9XTJ9_9MICO</name>
<keyword evidence="2" id="KW-1185">Reference proteome</keyword>
<dbReference type="AlphaFoldDB" id="A0A6L9XTJ9"/>
<reference evidence="1 2" key="1">
    <citation type="journal article" date="2014" name="J. Microbiol.">
        <title>Diaminobutyricibacter tongyongensis gen. nov., sp. nov. and Homoserinibacter gongjuensis gen. nov., sp. nov. belong to the family Microbacteriaceae.</title>
        <authorList>
            <person name="Kim S.J."/>
            <person name="Ahn J.H."/>
            <person name="Weon H.Y."/>
            <person name="Hamada M."/>
            <person name="Suzuki K."/>
            <person name="Kwon S.W."/>
        </authorList>
    </citation>
    <scope>NUCLEOTIDE SEQUENCE [LARGE SCALE GENOMIC DNA]</scope>
    <source>
        <strain evidence="1 2">NBRC 108724</strain>
    </source>
</reference>
<organism evidence="1 2">
    <name type="scientific">Leifsonia tongyongensis</name>
    <dbReference type="NCBI Taxonomy" id="1268043"/>
    <lineage>
        <taxon>Bacteria</taxon>
        <taxon>Bacillati</taxon>
        <taxon>Actinomycetota</taxon>
        <taxon>Actinomycetes</taxon>
        <taxon>Micrococcales</taxon>
        <taxon>Microbacteriaceae</taxon>
        <taxon>Leifsonia</taxon>
    </lineage>
</organism>
<protein>
    <submittedName>
        <fullName evidence="1">Uncharacterized protein</fullName>
    </submittedName>
</protein>
<gene>
    <name evidence="1" type="ORF">G3T36_02510</name>
</gene>
<accession>A0A6L9XTJ9</accession>
<proteinExistence type="predicted"/>
<comment type="caution">
    <text evidence="1">The sequence shown here is derived from an EMBL/GenBank/DDBJ whole genome shotgun (WGS) entry which is preliminary data.</text>
</comment>
<sequence length="127" mass="13810">MNMVTTTRNAHAASAKIGIREITRRLNSALGATLVASLAGSKDPKISYKWARADGPEPKNDAVRRLQFAHTQWLAITASEGEHVARMWFIGSNPLLDYDTPVDAIRENRFKEAAAAAAAMVEDGFLG</sequence>